<sequence>MQRSQLLLRQPFKALYLLYFYFVLLLVKLPFWILTSLPRSWRPRPSWTVFRTVFLQTMDAVMEAMVTTSTYTMLRVDPQKFAKSAETNGLVWVEPTPELIVGDIKEYATKNGVTPTRVAGYWYGDRSSPLPEEKIIYELHGGAFVFGDASPVSYLGNAGLCKEMLRHNQQFSKAFQIEYRLSQGPPLPYENPFPAALIDAVAGYHYLVKVMGYKPSEHPLNGGVGWWWSRHQLNWGSSHFGPESSVTTNRRSDFIGPFFGGYPIRAMLGALPPSEADTNAWLSPASKYLRKPSGWFNGFPPSFLIVGEAEMLRDSNRTLRERMAVDMGERLTYLEVPGATHIFLSFTWHEPERTEGFNKVAKWLSATM</sequence>
<name>A0ACC1S9Z1_9APHY</name>
<comment type="caution">
    <text evidence="1">The sequence shown here is derived from an EMBL/GenBank/DDBJ whole genome shotgun (WGS) entry which is preliminary data.</text>
</comment>
<evidence type="ECO:0000313" key="2">
    <source>
        <dbReference type="Proteomes" id="UP001148662"/>
    </source>
</evidence>
<evidence type="ECO:0000313" key="1">
    <source>
        <dbReference type="EMBL" id="KAJ3535198.1"/>
    </source>
</evidence>
<keyword evidence="2" id="KW-1185">Reference proteome</keyword>
<organism evidence="1 2">
    <name type="scientific">Phlebia brevispora</name>
    <dbReference type="NCBI Taxonomy" id="194682"/>
    <lineage>
        <taxon>Eukaryota</taxon>
        <taxon>Fungi</taxon>
        <taxon>Dikarya</taxon>
        <taxon>Basidiomycota</taxon>
        <taxon>Agaricomycotina</taxon>
        <taxon>Agaricomycetes</taxon>
        <taxon>Polyporales</taxon>
        <taxon>Meruliaceae</taxon>
        <taxon>Phlebia</taxon>
    </lineage>
</organism>
<dbReference type="Proteomes" id="UP001148662">
    <property type="component" value="Unassembled WGS sequence"/>
</dbReference>
<reference evidence="1" key="1">
    <citation type="submission" date="2022-07" db="EMBL/GenBank/DDBJ databases">
        <title>Genome Sequence of Phlebia brevispora.</title>
        <authorList>
            <person name="Buettner E."/>
        </authorList>
    </citation>
    <scope>NUCLEOTIDE SEQUENCE</scope>
    <source>
        <strain evidence="1">MPL23</strain>
    </source>
</reference>
<dbReference type="EMBL" id="JANHOG010001555">
    <property type="protein sequence ID" value="KAJ3535198.1"/>
    <property type="molecule type" value="Genomic_DNA"/>
</dbReference>
<gene>
    <name evidence="1" type="ORF">NM688_g7011</name>
</gene>
<proteinExistence type="predicted"/>
<accession>A0ACC1S9Z1</accession>
<protein>
    <submittedName>
        <fullName evidence="1">Uncharacterized protein</fullName>
    </submittedName>
</protein>